<organism evidence="9 10">
    <name type="scientific">Sphingomonas gilva</name>
    <dbReference type="NCBI Taxonomy" id="2305907"/>
    <lineage>
        <taxon>Bacteria</taxon>
        <taxon>Pseudomonadati</taxon>
        <taxon>Pseudomonadota</taxon>
        <taxon>Alphaproteobacteria</taxon>
        <taxon>Sphingomonadales</taxon>
        <taxon>Sphingomonadaceae</taxon>
        <taxon>Sphingomonas</taxon>
    </lineage>
</organism>
<evidence type="ECO:0000256" key="3">
    <source>
        <dbReference type="ARBA" id="ARBA00022801"/>
    </source>
</evidence>
<evidence type="ECO:0000256" key="1">
    <source>
        <dbReference type="ARBA" id="ARBA00009865"/>
    </source>
</evidence>
<comment type="similarity">
    <text evidence="1 7">Belongs to the glycosyl hydrolase 43 family.</text>
</comment>
<evidence type="ECO:0000256" key="8">
    <source>
        <dbReference type="SAM" id="MobiDB-lite"/>
    </source>
</evidence>
<feature type="site" description="Important for catalytic activity, responsible for pKa modulation of the active site Glu and correct orientation of both the proton donor and substrate" evidence="6">
    <location>
        <position position="147"/>
    </location>
</feature>
<accession>A0A396RM92</accession>
<comment type="caution">
    <text evidence="9">The sequence shown here is derived from an EMBL/GenBank/DDBJ whole genome shotgun (WGS) entry which is preliminary data.</text>
</comment>
<evidence type="ECO:0000256" key="5">
    <source>
        <dbReference type="PIRSR" id="PIRSR606710-1"/>
    </source>
</evidence>
<dbReference type="PANTHER" id="PTHR43817">
    <property type="entry name" value="GLYCOSYL HYDROLASE"/>
    <property type="match status" value="1"/>
</dbReference>
<dbReference type="InterPro" id="IPR006710">
    <property type="entry name" value="Glyco_hydro_43"/>
</dbReference>
<keyword evidence="4 7" id="KW-0326">Glycosidase</keyword>
<dbReference type="InterPro" id="IPR016828">
    <property type="entry name" value="Alpha-L-arabinofuranosidase"/>
</dbReference>
<evidence type="ECO:0000256" key="7">
    <source>
        <dbReference type="RuleBase" id="RU361187"/>
    </source>
</evidence>
<dbReference type="GO" id="GO:0005975">
    <property type="term" value="P:carbohydrate metabolic process"/>
    <property type="evidence" value="ECO:0007669"/>
    <property type="project" value="InterPro"/>
</dbReference>
<dbReference type="Gene3D" id="2.115.10.20">
    <property type="entry name" value="Glycosyl hydrolase domain, family 43"/>
    <property type="match status" value="1"/>
</dbReference>
<dbReference type="CDD" id="cd18820">
    <property type="entry name" value="GH43_LbAraf43-like"/>
    <property type="match status" value="1"/>
</dbReference>
<keyword evidence="3 7" id="KW-0378">Hydrolase</keyword>
<dbReference type="GO" id="GO:0004553">
    <property type="term" value="F:hydrolase activity, hydrolyzing O-glycosyl compounds"/>
    <property type="evidence" value="ECO:0007669"/>
    <property type="project" value="InterPro"/>
</dbReference>
<dbReference type="PIRSF" id="PIRSF025414">
    <property type="entry name" value="Alpha-L-arabinofuranosidase"/>
    <property type="match status" value="1"/>
</dbReference>
<dbReference type="EMBL" id="QWLV01000004">
    <property type="protein sequence ID" value="RHW17478.1"/>
    <property type="molecule type" value="Genomic_DNA"/>
</dbReference>
<sequence length="337" mass="36993">MALGAAMLGGCATDRTASEHSSARFTNPLLPSGPDPWVTRDGDTYYYMHTLGNRLAIWRTRDLTKLAEAEPKTIWTPPAQGPNAQSIWAPELHRIDGKWYVYYTAAASGHDGDEHRGVFVLENAGTDPTTGEWIDRGRINTAHAGIDGTTFEYGGERYFVYSPYVGPDSVLAIAKMADPWTLAGEEVILARPDLAWERQGGRQILEGPEFLLGPRGDLFLSYSASACWSDDYALGLLRAPPGSDPMDASAWTKAPRPVLAKAPENNVYATGHNGFFTSPDGRENWIIYHANTGPDRKCTSKRSPRIQRFGWTADGRPDFPVPAGADTPLDPPSSRRR</sequence>
<feature type="active site" description="Proton donor" evidence="5">
    <location>
        <position position="206"/>
    </location>
</feature>
<dbReference type="Proteomes" id="UP000266693">
    <property type="component" value="Unassembled WGS sequence"/>
</dbReference>
<evidence type="ECO:0000313" key="9">
    <source>
        <dbReference type="EMBL" id="RHW17478.1"/>
    </source>
</evidence>
<dbReference type="SUPFAM" id="SSF75005">
    <property type="entry name" value="Arabinanase/levansucrase/invertase"/>
    <property type="match status" value="1"/>
</dbReference>
<evidence type="ECO:0000256" key="4">
    <source>
        <dbReference type="ARBA" id="ARBA00023295"/>
    </source>
</evidence>
<dbReference type="OrthoDB" id="177947at2"/>
<keyword evidence="2" id="KW-0732">Signal</keyword>
<protein>
    <submittedName>
        <fullName evidence="9">Alpha-N-arabinofuranosidase</fullName>
    </submittedName>
</protein>
<proteinExistence type="inferred from homology"/>
<dbReference type="Pfam" id="PF04616">
    <property type="entry name" value="Glyco_hydro_43"/>
    <property type="match status" value="1"/>
</dbReference>
<dbReference type="AlphaFoldDB" id="A0A396RM92"/>
<dbReference type="RefSeq" id="WP_118864224.1">
    <property type="nucleotide sequence ID" value="NZ_QWLV01000004.1"/>
</dbReference>
<evidence type="ECO:0000256" key="2">
    <source>
        <dbReference type="ARBA" id="ARBA00022729"/>
    </source>
</evidence>
<dbReference type="PANTHER" id="PTHR43817:SF1">
    <property type="entry name" value="HYDROLASE, FAMILY 43, PUTATIVE (AFU_ORTHOLOGUE AFUA_3G01660)-RELATED"/>
    <property type="match status" value="1"/>
</dbReference>
<dbReference type="InterPro" id="IPR023296">
    <property type="entry name" value="Glyco_hydro_beta-prop_sf"/>
</dbReference>
<evidence type="ECO:0000313" key="10">
    <source>
        <dbReference type="Proteomes" id="UP000266693"/>
    </source>
</evidence>
<keyword evidence="10" id="KW-1185">Reference proteome</keyword>
<name>A0A396RM92_9SPHN</name>
<evidence type="ECO:0000256" key="6">
    <source>
        <dbReference type="PIRSR" id="PIRSR606710-2"/>
    </source>
</evidence>
<feature type="region of interest" description="Disordered" evidence="8">
    <location>
        <begin position="295"/>
        <end position="337"/>
    </location>
</feature>
<reference evidence="9 10" key="1">
    <citation type="submission" date="2018-08" db="EMBL/GenBank/DDBJ databases">
        <title>The multiple taxonomic identification of Sphingomonas gilva.</title>
        <authorList>
            <person name="Zhu D."/>
            <person name="Zheng S."/>
        </authorList>
    </citation>
    <scope>NUCLEOTIDE SEQUENCE [LARGE SCALE GENOMIC DNA]</scope>
    <source>
        <strain evidence="9 10">ZDH117</strain>
    </source>
</reference>
<feature type="active site" description="Proton acceptor" evidence="5">
    <location>
        <position position="35"/>
    </location>
</feature>
<gene>
    <name evidence="9" type="ORF">D1610_11010</name>
</gene>